<feature type="compositionally biased region" description="Basic and acidic residues" evidence="1">
    <location>
        <begin position="141"/>
        <end position="153"/>
    </location>
</feature>
<name>A0A1W1H544_9BACT</name>
<evidence type="ECO:0000313" key="4">
    <source>
        <dbReference type="Proteomes" id="UP000191931"/>
    </source>
</evidence>
<dbReference type="STRING" id="1246637.MTBBW1_1020012"/>
<evidence type="ECO:0000313" key="3">
    <source>
        <dbReference type="EMBL" id="SLM27488.1"/>
    </source>
</evidence>
<organism evidence="3 4">
    <name type="scientific">Desulfamplus magnetovallimortis</name>
    <dbReference type="NCBI Taxonomy" id="1246637"/>
    <lineage>
        <taxon>Bacteria</taxon>
        <taxon>Pseudomonadati</taxon>
        <taxon>Thermodesulfobacteriota</taxon>
        <taxon>Desulfobacteria</taxon>
        <taxon>Desulfobacterales</taxon>
        <taxon>Desulfobacteraceae</taxon>
        <taxon>Desulfamplus</taxon>
    </lineage>
</organism>
<proteinExistence type="predicted"/>
<reference evidence="3 4" key="1">
    <citation type="submission" date="2017-03" db="EMBL/GenBank/DDBJ databases">
        <authorList>
            <person name="Afonso C.L."/>
            <person name="Miller P.J."/>
            <person name="Scott M.A."/>
            <person name="Spackman E."/>
            <person name="Goraichik I."/>
            <person name="Dimitrov K.M."/>
            <person name="Suarez D.L."/>
            <person name="Swayne D.E."/>
        </authorList>
    </citation>
    <scope>NUCLEOTIDE SEQUENCE [LARGE SCALE GENOMIC DNA]</scope>
    <source>
        <strain evidence="3">PRJEB14757</strain>
    </source>
</reference>
<dbReference type="RefSeq" id="WP_080803840.1">
    <property type="nucleotide sequence ID" value="NZ_LT828545.1"/>
</dbReference>
<dbReference type="EMBL" id="FWEV01000005">
    <property type="protein sequence ID" value="SLM27488.1"/>
    <property type="molecule type" value="Genomic_DNA"/>
</dbReference>
<sequence>MIYYTSHRRNFFFGIKNDYIVMSIAIFLFFNMILVFPMKNSAASQNETAILRDIPKGMIGLYQENRKKGIPNYITEDFILLSHAMVINQSITMMEQDLILPAFKELMDSLITIYRENEAQQEILNYLLVIQNLLDGKGVQDKEEIKQSGRETEDNNPSETQKMSAKGTTSIPPEVEKELEKIRAAQGIYFSDIMQQKMDYTQFMVRGKYTMTQELSAYFQAMKYAGVALFPVVASKSTGITSSQADLLTSCAVSMIKTINSSDQLQTAYQQLLDTLKLIFGPVDDLVFQDYLHVIENSLQYDNNKELNITNLRENLLKHATKNNKKPSIISGIVDINRLEKGRTAQDVMTGFRFMPSRYTPDSAAMQQLVFHNVKDYLGEKKPFTMGSINGKAVKAFPMGAEIMALLGSTEAVKILIKNDETNYQNYGDAGKNAEQFLTSPTSVVSNIPFINLEIIRKWLAAPEDSLNSIDKTEVIDAKRRLNSSLGFWTFNRYINMLYAKQSYTSMAKSFSMTLERDWAWLAPATSLYINLEKQILDLKKIIEGKSEFSATLDQYVVILGECMDIAQKETENKPLNDRDINFLNNLDRQIKNITKFSDSPIVVDVHTEPNSGMVLEEALGYPKEIFREKGGKKARGVLFNYFEFKYPMEKRLNDSQWQKLLEARDLKLILSPASTSMAMP</sequence>
<dbReference type="AlphaFoldDB" id="A0A1W1H544"/>
<feature type="transmembrane region" description="Helical" evidence="2">
    <location>
        <begin position="20"/>
        <end position="38"/>
    </location>
</feature>
<gene>
    <name evidence="3" type="ORF">MTBBW1_1020012</name>
</gene>
<dbReference type="InterPro" id="IPR022601">
    <property type="entry name" value="DUF3160"/>
</dbReference>
<dbReference type="OrthoDB" id="222260at2"/>
<dbReference type="Pfam" id="PF11369">
    <property type="entry name" value="DUF3160"/>
    <property type="match status" value="1"/>
</dbReference>
<keyword evidence="2" id="KW-0812">Transmembrane</keyword>
<keyword evidence="2" id="KW-0472">Membrane</keyword>
<feature type="compositionally biased region" description="Polar residues" evidence="1">
    <location>
        <begin position="155"/>
        <end position="171"/>
    </location>
</feature>
<accession>A0A1W1H544</accession>
<dbReference type="SMART" id="SM01325">
    <property type="entry name" value="DUF3160"/>
    <property type="match status" value="1"/>
</dbReference>
<evidence type="ECO:0000256" key="2">
    <source>
        <dbReference type="SAM" id="Phobius"/>
    </source>
</evidence>
<keyword evidence="4" id="KW-1185">Reference proteome</keyword>
<protein>
    <submittedName>
        <fullName evidence="3">Uncharacterized protein</fullName>
    </submittedName>
</protein>
<dbReference type="Proteomes" id="UP000191931">
    <property type="component" value="Unassembled WGS sequence"/>
</dbReference>
<keyword evidence="2" id="KW-1133">Transmembrane helix</keyword>
<feature type="region of interest" description="Disordered" evidence="1">
    <location>
        <begin position="141"/>
        <end position="171"/>
    </location>
</feature>
<evidence type="ECO:0000256" key="1">
    <source>
        <dbReference type="SAM" id="MobiDB-lite"/>
    </source>
</evidence>